<evidence type="ECO:0000313" key="1">
    <source>
        <dbReference type="EMBL" id="KAJ4706555.1"/>
    </source>
</evidence>
<comment type="caution">
    <text evidence="1">The sequence shown here is derived from an EMBL/GenBank/DDBJ whole genome shotgun (WGS) entry which is preliminary data.</text>
</comment>
<sequence>MGEKVTTLMVLKVDLDCSKCYMKVKKTLSKFPQIRDQVYDEKQNTVTIKVVCCSPEIIRDKLCCKAGGSIKSIEIKAPGKPKEPEKKKEAEKSEEPEKKKETYHEKPKEPEKKKEPADHQKPKEPEKNKASEKPKKPETKKKKEPVRTRYIFVDPPPKPKPETEVPQPKLTEAQPGYPPTPFYPFGMCCPESYGGHGGPPPRYCYDGYYGRPCYSYFSEENPSACTIM</sequence>
<proteinExistence type="predicted"/>
<accession>A0ACC1X532</accession>
<evidence type="ECO:0000313" key="2">
    <source>
        <dbReference type="Proteomes" id="UP001164539"/>
    </source>
</evidence>
<protein>
    <submittedName>
        <fullName evidence="1">Pollen-specific leucine-rich repeat extensin-like protein 1 isoform X1</fullName>
    </submittedName>
</protein>
<organism evidence="1 2">
    <name type="scientific">Melia azedarach</name>
    <name type="common">Chinaberry tree</name>
    <dbReference type="NCBI Taxonomy" id="155640"/>
    <lineage>
        <taxon>Eukaryota</taxon>
        <taxon>Viridiplantae</taxon>
        <taxon>Streptophyta</taxon>
        <taxon>Embryophyta</taxon>
        <taxon>Tracheophyta</taxon>
        <taxon>Spermatophyta</taxon>
        <taxon>Magnoliopsida</taxon>
        <taxon>eudicotyledons</taxon>
        <taxon>Gunneridae</taxon>
        <taxon>Pentapetalae</taxon>
        <taxon>rosids</taxon>
        <taxon>malvids</taxon>
        <taxon>Sapindales</taxon>
        <taxon>Meliaceae</taxon>
        <taxon>Melia</taxon>
    </lineage>
</organism>
<dbReference type="EMBL" id="CM051404">
    <property type="protein sequence ID" value="KAJ4706555.1"/>
    <property type="molecule type" value="Genomic_DNA"/>
</dbReference>
<keyword evidence="2" id="KW-1185">Reference proteome</keyword>
<gene>
    <name evidence="1" type="ORF">OWV82_020190</name>
</gene>
<reference evidence="1 2" key="1">
    <citation type="journal article" date="2023" name="Science">
        <title>Complex scaffold remodeling in plant triterpene biosynthesis.</title>
        <authorList>
            <person name="De La Pena R."/>
            <person name="Hodgson H."/>
            <person name="Liu J.C."/>
            <person name="Stephenson M.J."/>
            <person name="Martin A.C."/>
            <person name="Owen C."/>
            <person name="Harkess A."/>
            <person name="Leebens-Mack J."/>
            <person name="Jimenez L.E."/>
            <person name="Osbourn A."/>
            <person name="Sattely E.S."/>
        </authorList>
    </citation>
    <scope>NUCLEOTIDE SEQUENCE [LARGE SCALE GENOMIC DNA]</scope>
    <source>
        <strain evidence="2">cv. JPN11</strain>
        <tissue evidence="1">Leaf</tissue>
    </source>
</reference>
<name>A0ACC1X532_MELAZ</name>
<dbReference type="Proteomes" id="UP001164539">
    <property type="component" value="Chromosome 11"/>
</dbReference>